<dbReference type="EC" id="3.4.21.102" evidence="3"/>
<dbReference type="Pfam" id="PF03572">
    <property type="entry name" value="Peptidase_S41"/>
    <property type="match status" value="1"/>
</dbReference>
<sequence length="585" mass="64946">MSLFRCICLLLLWPLVSNAQTALTANQAYQYLQNERARVRQIIGTSDQPSADSLRKGAQVLQEALAYYQRPDVLALAKTSKSLYYRKTDMLYDLSRIQSRLNDQPAAAATLQQLLTPEFADVYSPWILDDPYLASVRQDPALKPILDKAASQINTFRSKALTTPYQPNISDDEKVAGLSKMWAEAKYNFAYFDQIPDVDWDKLYLEYLPKVRATPNTVAYYRVLKQFYAQLRDGHTDVWATNGPLADSVAFRPPVLAQLIEGRVFVQQVRHDSLMRTGVVPGLEIVQVDGMPVRDYADRYVRPYQSGSTPQNVDVQTYGYQLLRGPKDRPVMVTFRDVKGKTFSRVLPRSGYSKLAPVESVSIKILPGNVAYVQLNEFDSDRGFKRFVAAFDTIAAANALILDVRQNGGGDSGNGWNILSYLTDKSFATGSYRSRLYSPVRRARGENVLFEPVDTGNTWSANGQKLYSKPVVVLISGMTFSAAEDFTVAFAAMKRGKLIGEPTGGSTGQPLVFSLPGGIMARVCTKRDAFPDGTEWVGKGIQPDILVRPTVADVQAGRDPVLNAALRELAPSIATEPSRKTKSSR</sequence>
<dbReference type="GO" id="GO:0030288">
    <property type="term" value="C:outer membrane-bounded periplasmic space"/>
    <property type="evidence" value="ECO:0007669"/>
    <property type="project" value="TreeGrafter"/>
</dbReference>
<dbReference type="Gene3D" id="3.90.226.10">
    <property type="entry name" value="2-enoyl-CoA Hydratase, Chain A, domain 1"/>
    <property type="match status" value="1"/>
</dbReference>
<dbReference type="InterPro" id="IPR029045">
    <property type="entry name" value="ClpP/crotonase-like_dom_sf"/>
</dbReference>
<dbReference type="RefSeq" id="WP_009280480.1">
    <property type="nucleotide sequence ID" value="NZ_CAIT01000004.1"/>
</dbReference>
<keyword evidence="3" id="KW-0378">Hydrolase</keyword>
<evidence type="ECO:0000313" key="3">
    <source>
        <dbReference type="EMBL" id="CCH51894.1"/>
    </source>
</evidence>
<keyword evidence="4" id="KW-1185">Reference proteome</keyword>
<organism evidence="3 4">
    <name type="scientific">Fibrisoma limi BUZ 3</name>
    <dbReference type="NCBI Taxonomy" id="1185876"/>
    <lineage>
        <taxon>Bacteria</taxon>
        <taxon>Pseudomonadati</taxon>
        <taxon>Bacteroidota</taxon>
        <taxon>Cytophagia</taxon>
        <taxon>Cytophagales</taxon>
        <taxon>Spirosomataceae</taxon>
        <taxon>Fibrisoma</taxon>
    </lineage>
</organism>
<dbReference type="OrthoDB" id="6397760at2"/>
<dbReference type="GO" id="GO:0007165">
    <property type="term" value="P:signal transduction"/>
    <property type="evidence" value="ECO:0007669"/>
    <property type="project" value="TreeGrafter"/>
</dbReference>
<comment type="caution">
    <text evidence="3">The sequence shown here is derived from an EMBL/GenBank/DDBJ whole genome shotgun (WGS) entry which is preliminary data.</text>
</comment>
<protein>
    <submittedName>
        <fullName evidence="3">Peptidase S41</fullName>
        <ecNumber evidence="3">3.4.21.102</ecNumber>
    </submittedName>
</protein>
<dbReference type="EMBL" id="CAIT01000004">
    <property type="protein sequence ID" value="CCH51894.1"/>
    <property type="molecule type" value="Genomic_DNA"/>
</dbReference>
<dbReference type="CDD" id="cd07563">
    <property type="entry name" value="Peptidase_S41_IRBP"/>
    <property type="match status" value="1"/>
</dbReference>
<evidence type="ECO:0000256" key="1">
    <source>
        <dbReference type="SAM" id="SignalP"/>
    </source>
</evidence>
<dbReference type="SUPFAM" id="SSF52096">
    <property type="entry name" value="ClpP/crotonase"/>
    <property type="match status" value="1"/>
</dbReference>
<dbReference type="Gene3D" id="3.30.750.44">
    <property type="match status" value="1"/>
</dbReference>
<dbReference type="AlphaFoldDB" id="I2GDC0"/>
<proteinExistence type="predicted"/>
<feature type="signal peptide" evidence="1">
    <location>
        <begin position="1"/>
        <end position="19"/>
    </location>
</feature>
<reference evidence="3 4" key="1">
    <citation type="journal article" date="2012" name="J. Bacteriol.">
        <title>Genome Sequence of the Filamentous Bacterium Fibrisoma limi BUZ 3T.</title>
        <authorList>
            <person name="Filippini M."/>
            <person name="Qi W."/>
            <person name="Jaenicke S."/>
            <person name="Goesmann A."/>
            <person name="Smits T.H."/>
            <person name="Bagheri H.C."/>
        </authorList>
    </citation>
    <scope>NUCLEOTIDE SEQUENCE [LARGE SCALE GENOMIC DNA]</scope>
    <source>
        <strain evidence="4">BUZ 3T</strain>
    </source>
</reference>
<evidence type="ECO:0000313" key="4">
    <source>
        <dbReference type="Proteomes" id="UP000009309"/>
    </source>
</evidence>
<dbReference type="STRING" id="1185876.BN8_00852"/>
<dbReference type="GO" id="GO:0006508">
    <property type="term" value="P:proteolysis"/>
    <property type="evidence" value="ECO:0007669"/>
    <property type="project" value="InterPro"/>
</dbReference>
<feature type="domain" description="Tail specific protease" evidence="2">
    <location>
        <begin position="340"/>
        <end position="548"/>
    </location>
</feature>
<dbReference type="PANTHER" id="PTHR32060">
    <property type="entry name" value="TAIL-SPECIFIC PROTEASE"/>
    <property type="match status" value="1"/>
</dbReference>
<evidence type="ECO:0000259" key="2">
    <source>
        <dbReference type="SMART" id="SM00245"/>
    </source>
</evidence>
<keyword evidence="1" id="KW-0732">Signal</keyword>
<feature type="chain" id="PRO_5003659690" evidence="1">
    <location>
        <begin position="20"/>
        <end position="585"/>
    </location>
</feature>
<dbReference type="Proteomes" id="UP000009309">
    <property type="component" value="Unassembled WGS sequence"/>
</dbReference>
<dbReference type="GO" id="GO:0004252">
    <property type="term" value="F:serine-type endopeptidase activity"/>
    <property type="evidence" value="ECO:0007669"/>
    <property type="project" value="UniProtKB-EC"/>
</dbReference>
<dbReference type="eggNOG" id="COG0793">
    <property type="taxonomic scope" value="Bacteria"/>
</dbReference>
<accession>I2GDC0</accession>
<dbReference type="SMART" id="SM00245">
    <property type="entry name" value="TSPc"/>
    <property type="match status" value="1"/>
</dbReference>
<name>I2GDC0_9BACT</name>
<gene>
    <name evidence="3" type="ORF">BN8_00852</name>
</gene>
<dbReference type="PANTHER" id="PTHR32060:SF30">
    <property type="entry name" value="CARBOXY-TERMINAL PROCESSING PROTEASE CTPA"/>
    <property type="match status" value="1"/>
</dbReference>
<dbReference type="InterPro" id="IPR005151">
    <property type="entry name" value="Tail-specific_protease"/>
</dbReference>